<evidence type="ECO:0000313" key="2">
    <source>
        <dbReference type="Proteomes" id="UP000244867"/>
    </source>
</evidence>
<organism evidence="1 2">
    <name type="scientific">Nocardioides currus</name>
    <dbReference type="NCBI Taxonomy" id="2133958"/>
    <lineage>
        <taxon>Bacteria</taxon>
        <taxon>Bacillati</taxon>
        <taxon>Actinomycetota</taxon>
        <taxon>Actinomycetes</taxon>
        <taxon>Propionibacteriales</taxon>
        <taxon>Nocardioidaceae</taxon>
        <taxon>Nocardioides</taxon>
    </lineage>
</organism>
<keyword evidence="2" id="KW-1185">Reference proteome</keyword>
<comment type="caution">
    <text evidence="1">The sequence shown here is derived from an EMBL/GenBank/DDBJ whole genome shotgun (WGS) entry which is preliminary data.</text>
</comment>
<evidence type="ECO:0000313" key="1">
    <source>
        <dbReference type="EMBL" id="PUA80045.1"/>
    </source>
</evidence>
<reference evidence="1 2" key="1">
    <citation type="submission" date="2018-03" db="EMBL/GenBank/DDBJ databases">
        <authorList>
            <person name="Keele B.F."/>
        </authorList>
    </citation>
    <scope>NUCLEOTIDE SEQUENCE [LARGE SCALE GENOMIC DNA]</scope>
    <source>
        <strain evidence="1 2">IB-3</strain>
    </source>
</reference>
<gene>
    <name evidence="1" type="ORF">C7S10_15940</name>
</gene>
<dbReference type="Proteomes" id="UP000244867">
    <property type="component" value="Unassembled WGS sequence"/>
</dbReference>
<sequence length="163" mass="18516">MPSPQTNLKVLRRSNRRPEQGDIFAMGLSDGTFLFGRVVGADLEPPLAPTPSAFLIYVYRDRARTKTTVPDDLGPDRLLLPPLFINRMPWTKGYFETLHHQALDPAALLVQHCFWDAARARFVDERQQPLARETQPSGDWALCSYRWLDDRISDALGIARAPE</sequence>
<protein>
    <submittedName>
        <fullName evidence="1">Uncharacterized protein</fullName>
    </submittedName>
</protein>
<dbReference type="RefSeq" id="WP_108345435.1">
    <property type="nucleotide sequence ID" value="NZ_PYXZ01000007.1"/>
</dbReference>
<name>A0A2R7YUJ7_9ACTN</name>
<accession>A0A2R7YUJ7</accession>
<dbReference type="InterPro" id="IPR029278">
    <property type="entry name" value="Imm26"/>
</dbReference>
<dbReference type="Pfam" id="PF15428">
    <property type="entry name" value="Imm26"/>
    <property type="match status" value="1"/>
</dbReference>
<dbReference type="AlphaFoldDB" id="A0A2R7YUJ7"/>
<dbReference type="OrthoDB" id="9182826at2"/>
<dbReference type="EMBL" id="PYXZ01000007">
    <property type="protein sequence ID" value="PUA80045.1"/>
    <property type="molecule type" value="Genomic_DNA"/>
</dbReference>
<proteinExistence type="predicted"/>